<evidence type="ECO:0000313" key="3">
    <source>
        <dbReference type="Proteomes" id="UP000598271"/>
    </source>
</evidence>
<keyword evidence="3" id="KW-1185">Reference proteome</keyword>
<organism evidence="2 3">
    <name type="scientific">Persicitalea jodogahamensis</name>
    <dbReference type="NCBI Taxonomy" id="402147"/>
    <lineage>
        <taxon>Bacteria</taxon>
        <taxon>Pseudomonadati</taxon>
        <taxon>Bacteroidota</taxon>
        <taxon>Cytophagia</taxon>
        <taxon>Cytophagales</taxon>
        <taxon>Spirosomataceae</taxon>
        <taxon>Persicitalea</taxon>
    </lineage>
</organism>
<reference evidence="2 3" key="1">
    <citation type="journal article" date="2014" name="Int. J. Syst. Evol. Microbiol.">
        <title>Complete genome sequence of Corynebacterium casei LMG S-19264T (=DSM 44701T), isolated from a smear-ripened cheese.</title>
        <authorList>
            <consortium name="US DOE Joint Genome Institute (JGI-PGF)"/>
            <person name="Walter F."/>
            <person name="Albersmeier A."/>
            <person name="Kalinowski J."/>
            <person name="Ruckert C."/>
        </authorList>
    </citation>
    <scope>NUCLEOTIDE SEQUENCE [LARGE SCALE GENOMIC DNA]</scope>
    <source>
        <strain evidence="2 3">KCTC 12866</strain>
    </source>
</reference>
<keyword evidence="1" id="KW-0732">Signal</keyword>
<dbReference type="EMBL" id="BMXF01000002">
    <property type="protein sequence ID" value="GHB67104.1"/>
    <property type="molecule type" value="Genomic_DNA"/>
</dbReference>
<accession>A0A8J3D392</accession>
<gene>
    <name evidence="2" type="ORF">GCM10007390_20500</name>
</gene>
<dbReference type="RefSeq" id="WP_189564356.1">
    <property type="nucleotide sequence ID" value="NZ_BMXF01000002.1"/>
</dbReference>
<proteinExistence type="predicted"/>
<feature type="signal peptide" evidence="1">
    <location>
        <begin position="1"/>
        <end position="19"/>
    </location>
</feature>
<evidence type="ECO:0000313" key="2">
    <source>
        <dbReference type="EMBL" id="GHB67104.1"/>
    </source>
</evidence>
<comment type="caution">
    <text evidence="2">The sequence shown here is derived from an EMBL/GenBank/DDBJ whole genome shotgun (WGS) entry which is preliminary data.</text>
</comment>
<dbReference type="AlphaFoldDB" id="A0A8J3D392"/>
<feature type="chain" id="PRO_5035234642" evidence="1">
    <location>
        <begin position="20"/>
        <end position="148"/>
    </location>
</feature>
<sequence>MKALKLLTVLFLVSWQANATGFSHNMLVAQKMLNAKEKSACCVNNQAKSSSLQLVKKPTVVKPTTHPAATESAEEEATLKPAIAAVSISQHIARWVVRIVTVGGEVLTETLVSVFSSGAKSALPANASLISLTDNVLSYLLVPLKVFL</sequence>
<dbReference type="Proteomes" id="UP000598271">
    <property type="component" value="Unassembled WGS sequence"/>
</dbReference>
<name>A0A8J3D392_9BACT</name>
<evidence type="ECO:0000256" key="1">
    <source>
        <dbReference type="SAM" id="SignalP"/>
    </source>
</evidence>
<protein>
    <submittedName>
        <fullName evidence="2">Uncharacterized protein</fullName>
    </submittedName>
</protein>